<keyword evidence="2" id="KW-1185">Reference proteome</keyword>
<dbReference type="OrthoDB" id="1900198at2759"/>
<dbReference type="Proteomes" id="UP000236161">
    <property type="component" value="Unassembled WGS sequence"/>
</dbReference>
<proteinExistence type="predicted"/>
<dbReference type="AlphaFoldDB" id="A0A2H9ZYK1"/>
<name>A0A2H9ZYK1_9ASPA</name>
<evidence type="ECO:0000313" key="1">
    <source>
        <dbReference type="EMBL" id="PKA48390.1"/>
    </source>
</evidence>
<dbReference type="EMBL" id="KZ452451">
    <property type="protein sequence ID" value="PKA48390.1"/>
    <property type="molecule type" value="Genomic_DNA"/>
</dbReference>
<gene>
    <name evidence="1" type="ORF">AXF42_Ash021658</name>
</gene>
<dbReference type="STRING" id="1088818.A0A2H9ZYK1"/>
<dbReference type="PANTHER" id="PTHR45786:SF74">
    <property type="entry name" value="ATP-DEPENDENT DNA HELICASE"/>
    <property type="match status" value="1"/>
</dbReference>
<dbReference type="PANTHER" id="PTHR45786">
    <property type="entry name" value="DNA BINDING PROTEIN-LIKE"/>
    <property type="match status" value="1"/>
</dbReference>
<evidence type="ECO:0000313" key="2">
    <source>
        <dbReference type="Proteomes" id="UP000236161"/>
    </source>
</evidence>
<accession>A0A2H9ZYK1</accession>
<protein>
    <submittedName>
        <fullName evidence="1">Uncharacterized protein</fullName>
    </submittedName>
</protein>
<sequence>MLDQYNVYVKKFRIVRDWYMKNQNIDLKLKILENRSFTKQQYIHPIGDEVAVLMIDDGTQSTTRDIIICDIHAGFKIISETHPAYMPLQYSLLFPYDEDD</sequence>
<organism evidence="1 2">
    <name type="scientific">Apostasia shenzhenica</name>
    <dbReference type="NCBI Taxonomy" id="1088818"/>
    <lineage>
        <taxon>Eukaryota</taxon>
        <taxon>Viridiplantae</taxon>
        <taxon>Streptophyta</taxon>
        <taxon>Embryophyta</taxon>
        <taxon>Tracheophyta</taxon>
        <taxon>Spermatophyta</taxon>
        <taxon>Magnoliopsida</taxon>
        <taxon>Liliopsida</taxon>
        <taxon>Asparagales</taxon>
        <taxon>Orchidaceae</taxon>
        <taxon>Apostasioideae</taxon>
        <taxon>Apostasia</taxon>
    </lineage>
</organism>
<reference evidence="1 2" key="1">
    <citation type="journal article" date="2017" name="Nature">
        <title>The Apostasia genome and the evolution of orchids.</title>
        <authorList>
            <person name="Zhang G.Q."/>
            <person name="Liu K.W."/>
            <person name="Li Z."/>
            <person name="Lohaus R."/>
            <person name="Hsiao Y.Y."/>
            <person name="Niu S.C."/>
            <person name="Wang J.Y."/>
            <person name="Lin Y.C."/>
            <person name="Xu Q."/>
            <person name="Chen L.J."/>
            <person name="Yoshida K."/>
            <person name="Fujiwara S."/>
            <person name="Wang Z.W."/>
            <person name="Zhang Y.Q."/>
            <person name="Mitsuda N."/>
            <person name="Wang M."/>
            <person name="Liu G.H."/>
            <person name="Pecoraro L."/>
            <person name="Huang H.X."/>
            <person name="Xiao X.J."/>
            <person name="Lin M."/>
            <person name="Wu X.Y."/>
            <person name="Wu W.L."/>
            <person name="Chen Y.Y."/>
            <person name="Chang S.B."/>
            <person name="Sakamoto S."/>
            <person name="Ohme-Takagi M."/>
            <person name="Yagi M."/>
            <person name="Zeng S.J."/>
            <person name="Shen C.Y."/>
            <person name="Yeh C.M."/>
            <person name="Luo Y.B."/>
            <person name="Tsai W.C."/>
            <person name="Van de Peer Y."/>
            <person name="Liu Z.J."/>
        </authorList>
    </citation>
    <scope>NUCLEOTIDE SEQUENCE [LARGE SCALE GENOMIC DNA]</scope>
    <source>
        <strain evidence="2">cv. Shenzhen</strain>
        <tissue evidence="1">Stem</tissue>
    </source>
</reference>